<evidence type="ECO:0000313" key="4">
    <source>
        <dbReference type="Proteomes" id="UP000245464"/>
    </source>
</evidence>
<evidence type="ECO:0000313" key="5">
    <source>
        <dbReference type="Proteomes" id="UP000249757"/>
    </source>
</evidence>
<name>A0A2W1D7S3_9PLEO</name>
<sequence length="361" mass="40639">MRVITIIILRVLTILQGVVGHQPATEEEWWYSVCRGERLDQAMLWPSTQADAYLQPINSPWDGNMYRELAQWGYTESERSQMCDFDAFWGLDKAFEGIRMDPRSTQRQGPNKCFHVGHGDPHKTRPDGSHWQLSEQTYVAPGGRVNRVTGAFSTIGVNPISGMVFFISRKSAFEAAKALWGQNSPHEDELPALRATSDFAWAFWNREVRFSTITAIWSICVTNQITLSILEVAMKTYLPPPGQQRANGFQVWPGTDFEMHTIEAQAILGTPNGIGAGFFLAQHKHQLGGNKMIYKITVFKAFQPVTEDDSINLIFWVKDSGFINGRADVGVVGKNIFEKSKVVKRSADGRNFVREHTIIGV</sequence>
<dbReference type="EMBL" id="NQIK02000007">
    <property type="protein sequence ID" value="KAF7568133.1"/>
    <property type="molecule type" value="Genomic_DNA"/>
</dbReference>
<reference evidence="5" key="4">
    <citation type="journal article" date="2022" name="Microb. Genom.">
        <title>A global pangenome for the wheat fungal pathogen Pyrenophora tritici-repentis and prediction of effector protein structural homology.</title>
        <authorList>
            <person name="Moolhuijzen P.M."/>
            <person name="See P.T."/>
            <person name="Shi G."/>
            <person name="Powell H.R."/>
            <person name="Cockram J."/>
            <person name="Jorgensen L.N."/>
            <person name="Benslimane H."/>
            <person name="Strelkov S.E."/>
            <person name="Turner J."/>
            <person name="Liu Z."/>
            <person name="Moffat C.S."/>
        </authorList>
    </citation>
    <scope>NUCLEOTIDE SEQUENCE [LARGE SCALE GENOMIC DNA]</scope>
</reference>
<comment type="caution">
    <text evidence="3">The sequence shown here is derived from an EMBL/GenBank/DDBJ whole genome shotgun (WGS) entry which is preliminary data.</text>
</comment>
<protein>
    <submittedName>
        <fullName evidence="3">Uncharacterized protein</fullName>
    </submittedName>
</protein>
<dbReference type="EMBL" id="NRDI02000012">
    <property type="protein sequence ID" value="KAI1512081.1"/>
    <property type="molecule type" value="Genomic_DNA"/>
</dbReference>
<dbReference type="AlphaFoldDB" id="A0A2W1D7S3"/>
<gene>
    <name evidence="3" type="ORF">Ptr86124_008921</name>
    <name evidence="2" type="ORF">PtrM4_127460</name>
</gene>
<feature type="signal peptide" evidence="1">
    <location>
        <begin position="1"/>
        <end position="20"/>
    </location>
</feature>
<feature type="chain" id="PRO_5042700814" evidence="1">
    <location>
        <begin position="21"/>
        <end position="361"/>
    </location>
</feature>
<keyword evidence="5" id="KW-1185">Reference proteome</keyword>
<organism evidence="3 5">
    <name type="scientific">Pyrenophora tritici-repentis</name>
    <dbReference type="NCBI Taxonomy" id="45151"/>
    <lineage>
        <taxon>Eukaryota</taxon>
        <taxon>Fungi</taxon>
        <taxon>Dikarya</taxon>
        <taxon>Ascomycota</taxon>
        <taxon>Pezizomycotina</taxon>
        <taxon>Dothideomycetes</taxon>
        <taxon>Pleosporomycetidae</taxon>
        <taxon>Pleosporales</taxon>
        <taxon>Pleosporineae</taxon>
        <taxon>Pleosporaceae</taxon>
        <taxon>Pyrenophora</taxon>
    </lineage>
</organism>
<evidence type="ECO:0000256" key="1">
    <source>
        <dbReference type="SAM" id="SignalP"/>
    </source>
</evidence>
<accession>A0A2W1D7S3</accession>
<dbReference type="Proteomes" id="UP000245464">
    <property type="component" value="Chromosome 7"/>
</dbReference>
<evidence type="ECO:0000313" key="2">
    <source>
        <dbReference type="EMBL" id="KAF7568133.1"/>
    </source>
</evidence>
<dbReference type="Proteomes" id="UP000249757">
    <property type="component" value="Unassembled WGS sequence"/>
</dbReference>
<dbReference type="OrthoDB" id="5337308at2759"/>
<reference evidence="3" key="2">
    <citation type="submission" date="2021-05" db="EMBL/GenBank/DDBJ databases">
        <authorList>
            <person name="Moolhuijzen P.M."/>
            <person name="Moffat C.S."/>
        </authorList>
    </citation>
    <scope>NUCLEOTIDE SEQUENCE</scope>
    <source>
        <strain evidence="3">86-124</strain>
    </source>
</reference>
<evidence type="ECO:0000313" key="3">
    <source>
        <dbReference type="EMBL" id="KAI1512081.1"/>
    </source>
</evidence>
<reference evidence="3" key="3">
    <citation type="journal article" date="2022" name="bioRxiv">
        <title>A global pangenome for the wheat fungal pathogen Pyrenophora tritici-repentis and prediction of effector protein structural homology.</title>
        <authorList>
            <person name="Moolhuijzen P."/>
            <person name="See P.T."/>
            <person name="Shi G."/>
            <person name="Powell H.R."/>
            <person name="Cockram J."/>
            <person name="Jorgensen L.N."/>
            <person name="Benslimane H."/>
            <person name="Strelkov S.E."/>
            <person name="Turner J."/>
            <person name="Liu Z."/>
            <person name="Moffat C.S."/>
        </authorList>
    </citation>
    <scope>NUCLEOTIDE SEQUENCE</scope>
    <source>
        <strain evidence="3">86-124</strain>
    </source>
</reference>
<proteinExistence type="predicted"/>
<reference evidence="2 4" key="1">
    <citation type="journal article" date="2018" name="BMC Genomics">
        <title>Comparative genomics of the wheat fungal pathogen Pyrenophora tritici-repentis reveals chromosomal variations and genome plasticity.</title>
        <authorList>
            <person name="Moolhuijzen P."/>
            <person name="See P.T."/>
            <person name="Hane J.K."/>
            <person name="Shi G."/>
            <person name="Liu Z."/>
            <person name="Oliver R.P."/>
            <person name="Moffat C.S."/>
        </authorList>
    </citation>
    <scope>NUCLEOTIDE SEQUENCE [LARGE SCALE GENOMIC DNA]</scope>
    <source>
        <strain evidence="2">M4</strain>
    </source>
</reference>
<keyword evidence="1" id="KW-0732">Signal</keyword>